<evidence type="ECO:0000256" key="10">
    <source>
        <dbReference type="ARBA" id="ARBA00050809"/>
    </source>
</evidence>
<feature type="compositionally biased region" description="Basic and acidic residues" evidence="21">
    <location>
        <begin position="790"/>
        <end position="808"/>
    </location>
</feature>
<evidence type="ECO:0000256" key="8">
    <source>
        <dbReference type="ARBA" id="ARBA00033698"/>
    </source>
</evidence>
<dbReference type="GO" id="GO:0004336">
    <property type="term" value="F:galactosylceramidase activity"/>
    <property type="evidence" value="ECO:0007669"/>
    <property type="project" value="UniProtKB-EC"/>
</dbReference>
<comment type="catalytic activity">
    <reaction evidence="10">
        <text>beta-D-galactosyl-(1&lt;-&gt;1')-N-octadecanoylsphing-4-enine + H2O = N-octadecanoylsphing-4-enine + D-galactose</text>
        <dbReference type="Rhea" id="RHEA:59292"/>
        <dbReference type="ChEBI" id="CHEBI:4139"/>
        <dbReference type="ChEBI" id="CHEBI:15377"/>
        <dbReference type="ChEBI" id="CHEBI:72961"/>
        <dbReference type="ChEBI" id="CHEBI:84720"/>
    </reaction>
    <physiologicalReaction direction="left-to-right" evidence="10">
        <dbReference type="Rhea" id="RHEA:59293"/>
    </physiologicalReaction>
</comment>
<organism evidence="24 25">
    <name type="scientific">Lates japonicus</name>
    <name type="common">Japanese lates</name>
    <dbReference type="NCBI Taxonomy" id="270547"/>
    <lineage>
        <taxon>Eukaryota</taxon>
        <taxon>Metazoa</taxon>
        <taxon>Chordata</taxon>
        <taxon>Craniata</taxon>
        <taxon>Vertebrata</taxon>
        <taxon>Euteleostomi</taxon>
        <taxon>Actinopterygii</taxon>
        <taxon>Neopterygii</taxon>
        <taxon>Teleostei</taxon>
        <taxon>Neoteleostei</taxon>
        <taxon>Acanthomorphata</taxon>
        <taxon>Carangaria</taxon>
        <taxon>Carangaria incertae sedis</taxon>
        <taxon>Centropomidae</taxon>
        <taxon>Lates</taxon>
    </lineage>
</organism>
<comment type="catalytic activity">
    <reaction evidence="12">
        <text>beta-D-glucosyl-(1&lt;-&gt;1)-N-octadecanoylsphing-4-enine + H2O = N-octadecanoylsphing-4-enine + D-glucose</text>
        <dbReference type="Rhea" id="RHEA:59284"/>
        <dbReference type="ChEBI" id="CHEBI:4167"/>
        <dbReference type="ChEBI" id="CHEBI:15377"/>
        <dbReference type="ChEBI" id="CHEBI:72961"/>
        <dbReference type="ChEBI" id="CHEBI:84719"/>
    </reaction>
    <physiologicalReaction direction="left-to-right" evidence="12">
        <dbReference type="Rhea" id="RHEA:59285"/>
    </physiologicalReaction>
</comment>
<keyword evidence="7 20" id="KW-0326">Glycosidase</keyword>
<evidence type="ECO:0000256" key="3">
    <source>
        <dbReference type="ARBA" id="ARBA00012657"/>
    </source>
</evidence>
<gene>
    <name evidence="24" type="ORF">AKAME5_000815800</name>
</gene>
<dbReference type="PROSITE" id="PS00572">
    <property type="entry name" value="GLYCOSYL_HYDROL_F1_1"/>
    <property type="match status" value="1"/>
</dbReference>
<comment type="catalytic activity">
    <reaction evidence="11">
        <text>a beta-D-xylosyl-(1&lt;-&gt;1')-N-acylsphing-4-enine + cholesterol = cholesteryl 3-beta-D-xyloside + an N-acylsphing-4-enine</text>
        <dbReference type="Rhea" id="RHEA:70239"/>
        <dbReference type="ChEBI" id="CHEBI:16113"/>
        <dbReference type="ChEBI" id="CHEBI:52639"/>
        <dbReference type="ChEBI" id="CHEBI:189067"/>
        <dbReference type="ChEBI" id="CHEBI:189068"/>
    </reaction>
    <physiologicalReaction direction="left-to-right" evidence="11">
        <dbReference type="Rhea" id="RHEA:70240"/>
    </physiologicalReaction>
    <physiologicalReaction direction="right-to-left" evidence="11">
        <dbReference type="Rhea" id="RHEA:70241"/>
    </physiologicalReaction>
</comment>
<evidence type="ECO:0000256" key="18">
    <source>
        <dbReference type="ARBA" id="ARBA00083229"/>
    </source>
</evidence>
<dbReference type="Pfam" id="PF07962">
    <property type="entry name" value="Swi3"/>
    <property type="match status" value="1"/>
</dbReference>
<dbReference type="GO" id="GO:0008422">
    <property type="term" value="F:beta-glucosidase activity"/>
    <property type="evidence" value="ECO:0007669"/>
    <property type="project" value="UniProtKB-EC"/>
</dbReference>
<name>A0AAD3ML10_LATJO</name>
<proteinExistence type="inferred from homology"/>
<evidence type="ECO:0000256" key="15">
    <source>
        <dbReference type="ARBA" id="ARBA00068094"/>
    </source>
</evidence>
<dbReference type="InterPro" id="IPR033132">
    <property type="entry name" value="GH_1_N_CS"/>
</dbReference>
<dbReference type="PRINTS" id="PR00131">
    <property type="entry name" value="GLHYDRLASE1"/>
</dbReference>
<evidence type="ECO:0000256" key="20">
    <source>
        <dbReference type="RuleBase" id="RU004468"/>
    </source>
</evidence>
<evidence type="ECO:0000256" key="21">
    <source>
        <dbReference type="SAM" id="MobiDB-lite"/>
    </source>
</evidence>
<dbReference type="EC" id="3.2.1.46" evidence="3"/>
<comment type="catalytic activity">
    <reaction evidence="13">
        <text>beta-D-glucosyl-(1&lt;-&gt;1)-sphing-4-enine + H2O = sphing-4-enine + D-glucose</text>
        <dbReference type="Rhea" id="RHEA:59288"/>
        <dbReference type="ChEBI" id="CHEBI:4167"/>
        <dbReference type="ChEBI" id="CHEBI:15377"/>
        <dbReference type="ChEBI" id="CHEBI:57756"/>
        <dbReference type="ChEBI" id="CHEBI:83992"/>
    </reaction>
    <physiologicalReaction direction="left-to-right" evidence="13">
        <dbReference type="Rhea" id="RHEA:59289"/>
    </physiologicalReaction>
</comment>
<feature type="compositionally biased region" description="Acidic residues" evidence="21">
    <location>
        <begin position="849"/>
        <end position="862"/>
    </location>
</feature>
<comment type="catalytic activity">
    <reaction evidence="8">
        <text>a beta-D-galactosyl-(1&lt;-&gt;1')-N-acylsphing-4-enine + H2O = an N-acylsphing-4-enine + D-galactose</text>
        <dbReference type="Rhea" id="RHEA:14297"/>
        <dbReference type="ChEBI" id="CHEBI:4139"/>
        <dbReference type="ChEBI" id="CHEBI:15377"/>
        <dbReference type="ChEBI" id="CHEBI:18390"/>
        <dbReference type="ChEBI" id="CHEBI:52639"/>
        <dbReference type="EC" id="3.2.1.46"/>
    </reaction>
    <physiologicalReaction direction="left-to-right" evidence="8">
        <dbReference type="Rhea" id="RHEA:14298"/>
    </physiologicalReaction>
</comment>
<evidence type="ECO:0000256" key="17">
    <source>
        <dbReference type="ARBA" id="ARBA00081896"/>
    </source>
</evidence>
<evidence type="ECO:0000256" key="5">
    <source>
        <dbReference type="ARBA" id="ARBA00012744"/>
    </source>
</evidence>
<comment type="caution">
    <text evidence="24">The sequence shown here is derived from an EMBL/GenBank/DDBJ whole genome shotgun (WGS) entry which is preliminary data.</text>
</comment>
<dbReference type="PROSITE" id="PS00653">
    <property type="entry name" value="GLYCOSYL_HYDROL_F1_2"/>
    <property type="match status" value="1"/>
</dbReference>
<dbReference type="InterPro" id="IPR018120">
    <property type="entry name" value="Glyco_hydro_1_AS"/>
</dbReference>
<evidence type="ECO:0000256" key="13">
    <source>
        <dbReference type="ARBA" id="ARBA00052085"/>
    </source>
</evidence>
<evidence type="ECO:0000256" key="11">
    <source>
        <dbReference type="ARBA" id="ARBA00051414"/>
    </source>
</evidence>
<dbReference type="Gene3D" id="3.20.20.80">
    <property type="entry name" value="Glycosidases"/>
    <property type="match status" value="1"/>
</dbReference>
<dbReference type="GO" id="GO:0005634">
    <property type="term" value="C:nucleus"/>
    <property type="evidence" value="ECO:0007669"/>
    <property type="project" value="InterPro"/>
</dbReference>
<evidence type="ECO:0000256" key="12">
    <source>
        <dbReference type="ARBA" id="ARBA00051666"/>
    </source>
</evidence>
<accession>A0AAD3ML10</accession>
<evidence type="ECO:0000313" key="24">
    <source>
        <dbReference type="EMBL" id="GLD55721.1"/>
    </source>
</evidence>
<evidence type="ECO:0000256" key="19">
    <source>
        <dbReference type="PROSITE-ProRule" id="PRU10055"/>
    </source>
</evidence>
<reference evidence="24" key="1">
    <citation type="submission" date="2022-08" db="EMBL/GenBank/DDBJ databases">
        <title>Genome sequencing of akame (Lates japonicus).</title>
        <authorList>
            <person name="Hashiguchi Y."/>
            <person name="Takahashi H."/>
        </authorList>
    </citation>
    <scope>NUCLEOTIDE SEQUENCE</scope>
    <source>
        <strain evidence="24">Kochi</strain>
    </source>
</reference>
<evidence type="ECO:0000256" key="22">
    <source>
        <dbReference type="SAM" id="SignalP"/>
    </source>
</evidence>
<comment type="catalytic activity">
    <reaction evidence="9">
        <text>beta-D-galactosyl-(1&lt;-&gt;1)-sphing-4-enine + H2O = sphing-4-enine + D-galactose</text>
        <dbReference type="Rhea" id="RHEA:43908"/>
        <dbReference type="ChEBI" id="CHEBI:4139"/>
        <dbReference type="ChEBI" id="CHEBI:15377"/>
        <dbReference type="ChEBI" id="CHEBI:57756"/>
        <dbReference type="ChEBI" id="CHEBI:57934"/>
    </reaction>
    <physiologicalReaction direction="left-to-right" evidence="9">
        <dbReference type="Rhea" id="RHEA:43909"/>
    </physiologicalReaction>
</comment>
<feature type="active site" description="Nucleophile" evidence="19">
    <location>
        <position position="414"/>
    </location>
</feature>
<comment type="catalytic activity">
    <reaction evidence="2">
        <text>a beta-D-glucosyl-(1&lt;-&gt;1')-N-acylsphing-4-enine + H2O = an N-acylsphing-4-enine + D-glucose</text>
        <dbReference type="Rhea" id="RHEA:13269"/>
        <dbReference type="ChEBI" id="CHEBI:4167"/>
        <dbReference type="ChEBI" id="CHEBI:15377"/>
        <dbReference type="ChEBI" id="CHEBI:22801"/>
        <dbReference type="ChEBI" id="CHEBI:52639"/>
        <dbReference type="EC" id="3.2.1.45"/>
    </reaction>
    <physiologicalReaction direction="left-to-right" evidence="2">
        <dbReference type="Rhea" id="RHEA:13270"/>
    </physiologicalReaction>
</comment>
<dbReference type="GO" id="GO:0031297">
    <property type="term" value="P:replication fork processing"/>
    <property type="evidence" value="ECO:0007669"/>
    <property type="project" value="InterPro"/>
</dbReference>
<dbReference type="FunFam" id="3.20.20.80:FF:000011">
    <property type="entry name" value="Cytosolic beta-glucosidase"/>
    <property type="match status" value="1"/>
</dbReference>
<feature type="compositionally biased region" description="Basic residues" evidence="21">
    <location>
        <begin position="635"/>
        <end position="644"/>
    </location>
</feature>
<evidence type="ECO:0000256" key="14">
    <source>
        <dbReference type="ARBA" id="ARBA00060858"/>
    </source>
</evidence>
<evidence type="ECO:0000313" key="25">
    <source>
        <dbReference type="Proteomes" id="UP001279410"/>
    </source>
</evidence>
<dbReference type="InterPro" id="IPR001360">
    <property type="entry name" value="Glyco_hydro_1"/>
</dbReference>
<evidence type="ECO:0000256" key="7">
    <source>
        <dbReference type="ARBA" id="ARBA00023295"/>
    </source>
</evidence>
<protein>
    <recommendedName>
        <fullName evidence="15">Cytosolic beta-glucosidase</fullName>
        <ecNumber evidence="5">3.2.1.21</ecNumber>
        <ecNumber evidence="4">3.2.1.45</ecNumber>
        <ecNumber evidence="3">3.2.1.46</ecNumber>
    </recommendedName>
    <alternativeName>
        <fullName evidence="16">Cytosolic galactosylceramidase</fullName>
    </alternativeName>
    <alternativeName>
        <fullName evidence="18">Cytosolic glucosylceramidase</fullName>
    </alternativeName>
    <alternativeName>
        <fullName evidence="17">Cytosolic glycosylceramidase</fullName>
    </alternativeName>
</protein>
<dbReference type="PANTHER" id="PTHR10353">
    <property type="entry name" value="GLYCOSYL HYDROLASE"/>
    <property type="match status" value="1"/>
</dbReference>
<feature type="compositionally biased region" description="Pro residues" evidence="21">
    <location>
        <begin position="775"/>
        <end position="784"/>
    </location>
</feature>
<dbReference type="AlphaFoldDB" id="A0AAD3ML10"/>
<keyword evidence="25" id="KW-1185">Reference proteome</keyword>
<dbReference type="GO" id="GO:0004348">
    <property type="term" value="F:glucosylceramidase activity"/>
    <property type="evidence" value="ECO:0007669"/>
    <property type="project" value="UniProtKB-EC"/>
</dbReference>
<keyword evidence="22" id="KW-0732">Signal</keyword>
<evidence type="ECO:0000256" key="16">
    <source>
        <dbReference type="ARBA" id="ARBA00079026"/>
    </source>
</evidence>
<feature type="signal peptide" evidence="22">
    <location>
        <begin position="1"/>
        <end position="22"/>
    </location>
</feature>
<sequence>MMLQQCILRTYYVLALVLCISASEDFAWTKNERTSFYYGTFPTGFSWGAGSSAYQTEGAWNTDGKGMSIWDAFAHKKGKIFLNDTGDSSCEGYFKFKDDITLMKDMKLNHYRFSISWPRILPSGLKNEHINEKGIKYYDDLINMLLENKITPIVTLYHWDLPQVLQEKYGGWQNVSMVNHFNDFANLCFERFGNRVKYWITFNNPWSVAVEGYETGEHAPGLKLKGTGAYKAAHHIIKAHAKVWHTYDMQWRSKQKGLVGISLTADWGEPVDITNQRDIEAAERYIQFYMGWFATPLFNGDYPQVMKDYIGRKSGQQGLGASRLPVFSPQEKSYIKGTCDFLGLGHFTTRYITQKNYPSGLGDSYFTDRDLAELVDPQWPDPGSEWLYSVPWGFRRLLNFVKTQYANPMIYVTENGVSEKMLCTDLCDDWRMQYFKDYINELLKAIKDGVNVKGYTAWSLLDNFEWDEGYSERFGLYYVDFRNKNKPRYPKASVQYYKRIISSNGFPNQREVESWKRKAVETCSSSNQLLAADPLIGHMEMVTEIVVPTVCTLCILLSAVFLIHPLLELVTMRGLVENDFPDYDGMEDEAFPPLPPPHSPGHGGQEDGDPFANSGMGGAEEEEGDVSKLAEVPAAKRKGVKRPQPKLDSHKLTSERGLPALRTMFENVNFKGKGHEAADLRLLMQKMENWAHRLYPKLQFEDFIDKVEKLGNKKEVQTCLKRIRLDMPLTHEDFIGKDGEEEAAPELQIFGDPDPFSGARFPDDIQGPVHSTPAPAAPPAPSPASPSLTEEQRRRMELNRQQALERRLARQQHQQTDPTASQSVDTPTPTEEPTSVSSSVDILNKSNDQGEEEEEEAEEKVEDLDRSTQQQASDLPTKDSEPSAESSQCEEETEMSLDPKQQLCDRCEDGD</sequence>
<evidence type="ECO:0000256" key="9">
    <source>
        <dbReference type="ARBA" id="ARBA00048813"/>
    </source>
</evidence>
<evidence type="ECO:0000259" key="23">
    <source>
        <dbReference type="Pfam" id="PF07962"/>
    </source>
</evidence>
<feature type="compositionally biased region" description="Low complexity" evidence="21">
    <location>
        <begin position="823"/>
        <end position="841"/>
    </location>
</feature>
<comment type="catalytic activity">
    <reaction evidence="1">
        <text>Hydrolysis of terminal, non-reducing beta-D-glucosyl residues with release of beta-D-glucose.</text>
        <dbReference type="EC" id="3.2.1.21"/>
    </reaction>
</comment>
<feature type="chain" id="PRO_5042273497" description="Cytosolic beta-glucosidase" evidence="22">
    <location>
        <begin position="23"/>
        <end position="911"/>
    </location>
</feature>
<feature type="domain" description="Chromosome segregation in meiosis protein 3" evidence="23">
    <location>
        <begin position="646"/>
        <end position="727"/>
    </location>
</feature>
<feature type="compositionally biased region" description="Basic and acidic residues" evidence="21">
    <location>
        <begin position="645"/>
        <end position="654"/>
    </location>
</feature>
<dbReference type="GO" id="GO:0006974">
    <property type="term" value="P:DNA damage response"/>
    <property type="evidence" value="ECO:0007669"/>
    <property type="project" value="InterPro"/>
</dbReference>
<dbReference type="GO" id="GO:0016052">
    <property type="term" value="P:carbohydrate catabolic process"/>
    <property type="evidence" value="ECO:0007669"/>
    <property type="project" value="UniProtKB-ARBA"/>
</dbReference>
<dbReference type="Pfam" id="PF00232">
    <property type="entry name" value="Glyco_hydro_1"/>
    <property type="match status" value="1"/>
</dbReference>
<evidence type="ECO:0000256" key="2">
    <source>
        <dbReference type="ARBA" id="ARBA00001013"/>
    </source>
</evidence>
<keyword evidence="6 20" id="KW-0378">Hydrolase</keyword>
<feature type="region of interest" description="Disordered" evidence="21">
    <location>
        <begin position="584"/>
        <end position="655"/>
    </location>
</feature>
<dbReference type="PANTHER" id="PTHR10353:SF336">
    <property type="entry name" value="LACTASE-LIKE PROTEIN"/>
    <property type="match status" value="1"/>
</dbReference>
<dbReference type="InterPro" id="IPR012923">
    <property type="entry name" value="Csm3"/>
</dbReference>
<feature type="region of interest" description="Disordered" evidence="21">
    <location>
        <begin position="748"/>
        <end position="911"/>
    </location>
</feature>
<dbReference type="SUPFAM" id="SSF51445">
    <property type="entry name" value="(Trans)glycosidases"/>
    <property type="match status" value="1"/>
</dbReference>
<evidence type="ECO:0000256" key="1">
    <source>
        <dbReference type="ARBA" id="ARBA00000448"/>
    </source>
</evidence>
<dbReference type="Proteomes" id="UP001279410">
    <property type="component" value="Unassembled WGS sequence"/>
</dbReference>
<dbReference type="InterPro" id="IPR017853">
    <property type="entry name" value="GH"/>
</dbReference>
<dbReference type="EC" id="3.2.1.45" evidence="4"/>
<comment type="similarity">
    <text evidence="14">Belongs to the glycosyl hydrolase 1 family. Klotho subfamily.</text>
</comment>
<dbReference type="EC" id="3.2.1.21" evidence="5"/>
<dbReference type="EMBL" id="BRZM01000022">
    <property type="protein sequence ID" value="GLD55721.1"/>
    <property type="molecule type" value="Genomic_DNA"/>
</dbReference>
<evidence type="ECO:0000256" key="6">
    <source>
        <dbReference type="ARBA" id="ARBA00022801"/>
    </source>
</evidence>
<evidence type="ECO:0000256" key="4">
    <source>
        <dbReference type="ARBA" id="ARBA00012658"/>
    </source>
</evidence>